<protein>
    <submittedName>
        <fullName evidence="2">Uncharacterized protein</fullName>
    </submittedName>
</protein>
<evidence type="ECO:0000256" key="1">
    <source>
        <dbReference type="SAM" id="Phobius"/>
    </source>
</evidence>
<keyword evidence="1" id="KW-0812">Transmembrane</keyword>
<evidence type="ECO:0000313" key="2">
    <source>
        <dbReference type="EMBL" id="OZS78650.1"/>
    </source>
</evidence>
<sequence length="70" mass="7948">MLTSLKRNKFMVFISGFLVAVGILLVKNSDVSITEAIIRVGLTFAFAAFFKWGWDSKTYGKKKEEEKLVE</sequence>
<feature type="transmembrane region" description="Helical" evidence="1">
    <location>
        <begin position="12"/>
        <end position="30"/>
    </location>
</feature>
<comment type="caution">
    <text evidence="2">The sequence shown here is derived from an EMBL/GenBank/DDBJ whole genome shotgun (WGS) entry which is preliminary data.</text>
</comment>
<dbReference type="RefSeq" id="WP_133079805.1">
    <property type="nucleotide sequence ID" value="NZ_NOKQ01000189.1"/>
</dbReference>
<keyword evidence="3" id="KW-1185">Reference proteome</keyword>
<proteinExistence type="predicted"/>
<keyword evidence="1" id="KW-1133">Transmembrane helix</keyword>
<reference evidence="2 3" key="1">
    <citation type="submission" date="2017-07" db="EMBL/GenBank/DDBJ databases">
        <title>Tetzosporium hominis gen.nov. sp.nov.</title>
        <authorList>
            <person name="Tetz G."/>
            <person name="Tetz V."/>
        </authorList>
    </citation>
    <scope>NUCLEOTIDE SEQUENCE [LARGE SCALE GENOMIC DNA]</scope>
    <source>
        <strain evidence="2 3">VT-49</strain>
    </source>
</reference>
<dbReference type="Proteomes" id="UP000217065">
    <property type="component" value="Unassembled WGS sequence"/>
</dbReference>
<evidence type="ECO:0000313" key="3">
    <source>
        <dbReference type="Proteomes" id="UP000217065"/>
    </source>
</evidence>
<gene>
    <name evidence="2" type="ORF">CF394_05020</name>
</gene>
<keyword evidence="1" id="KW-0472">Membrane</keyword>
<name>A0A264W4Y9_9BACL</name>
<organism evidence="2 3">
    <name type="scientific">Tetzosporium hominis</name>
    <dbReference type="NCBI Taxonomy" id="2020506"/>
    <lineage>
        <taxon>Bacteria</taxon>
        <taxon>Bacillati</taxon>
        <taxon>Bacillota</taxon>
        <taxon>Bacilli</taxon>
        <taxon>Bacillales</taxon>
        <taxon>Caryophanaceae</taxon>
        <taxon>Tetzosporium</taxon>
    </lineage>
</organism>
<dbReference type="AlphaFoldDB" id="A0A264W4Y9"/>
<accession>A0A264W4Y9</accession>
<feature type="transmembrane region" description="Helical" evidence="1">
    <location>
        <begin position="36"/>
        <end position="54"/>
    </location>
</feature>
<dbReference type="EMBL" id="NOKQ01000189">
    <property type="protein sequence ID" value="OZS78650.1"/>
    <property type="molecule type" value="Genomic_DNA"/>
</dbReference>